<proteinExistence type="predicted"/>
<gene>
    <name evidence="1" type="ORF">AVDCRST_MAG01-01-3323</name>
</gene>
<reference evidence="1" key="1">
    <citation type="submission" date="2020-02" db="EMBL/GenBank/DDBJ databases">
        <authorList>
            <person name="Meier V. D."/>
        </authorList>
    </citation>
    <scope>NUCLEOTIDE SEQUENCE</scope>
    <source>
        <strain evidence="1">AVDCRST_MAG01</strain>
    </source>
</reference>
<accession>A0A6J4QCU0</accession>
<sequence length="230" mass="26663">RRFVDWRFAQGSPGMGLIGKPGPPEPEDFYYEYEDSEEEIRLWHQRPDRWREEIYDAEGQLDEVEVLAAMGGPRWTYTRHDAERGTYGAIYLPELPRGQGLDAQFAFVLDPSEYYFSETFWDGTTVFKTGRETVFAGRECVEVRADTVSWGHPPDALSGFEGTTDHLLLVDREVGTILRVAARLEGREFRVAEAREISYGEEFPQDTFRLALPGVEFKRHDLPGYERRRR</sequence>
<protein>
    <submittedName>
        <fullName evidence="1">Uncharacterized protein</fullName>
    </submittedName>
</protein>
<evidence type="ECO:0000313" key="1">
    <source>
        <dbReference type="EMBL" id="CAA9436678.1"/>
    </source>
</evidence>
<dbReference type="AlphaFoldDB" id="A0A6J4QCU0"/>
<name>A0A6J4QCU0_9ACTN</name>
<organism evidence="1">
    <name type="scientific">uncultured Rubrobacteraceae bacterium</name>
    <dbReference type="NCBI Taxonomy" id="349277"/>
    <lineage>
        <taxon>Bacteria</taxon>
        <taxon>Bacillati</taxon>
        <taxon>Actinomycetota</taxon>
        <taxon>Rubrobacteria</taxon>
        <taxon>Rubrobacterales</taxon>
        <taxon>Rubrobacteraceae</taxon>
        <taxon>environmental samples</taxon>
    </lineage>
</organism>
<feature type="non-terminal residue" evidence="1">
    <location>
        <position position="1"/>
    </location>
</feature>
<dbReference type="EMBL" id="CADCUW010000432">
    <property type="protein sequence ID" value="CAA9436678.1"/>
    <property type="molecule type" value="Genomic_DNA"/>
</dbReference>